<dbReference type="Gene3D" id="3.90.76.10">
    <property type="entry name" value="Dipeptide-binding Protein, Domain 1"/>
    <property type="match status" value="1"/>
</dbReference>
<evidence type="ECO:0000259" key="4">
    <source>
        <dbReference type="Pfam" id="PF00496"/>
    </source>
</evidence>
<dbReference type="PROSITE" id="PS01040">
    <property type="entry name" value="SBP_BACTERIAL_5"/>
    <property type="match status" value="1"/>
</dbReference>
<protein>
    <submittedName>
        <fullName evidence="5">ABC transporter substrate-binding protein</fullName>
    </submittedName>
</protein>
<dbReference type="InterPro" id="IPR039424">
    <property type="entry name" value="SBP_5"/>
</dbReference>
<sequence length="535" mass="59614">MVVVSKKILWGTIAVALSTATTLAQAKNTLVYCSEGSPAGFDSAQYSAGTDFDVAANNVFDGLMRFPRGETKAVPALAESYEVSDDGLTYTFHLRKGVKWHTTKYFKPTRDFNADDVVFTFDRLANKNNPFNKAYPVEFPYYSDMSLDTTIKSVEKVDDYTVKFVLNNVDAAFIQTMAMPITTINSKEYADKLLAEGKADLINQQPIGTGPFIFERYQKDASIRYKANKQYWNKEDMPLVNNLVFAITKDAAVRYQKLKAGECDIMSYPLPADIEGMKQDKAIQVLSNPGFNIGFIAYNTEKSPLDKVEVRQALDFAINKPAIISAVYGGQGQLAVNPMPVTQWSYNKNIQSRTQDLEKAKSLLAKAGYPDGFSATLWSLPVQRPYNPNGRLMAEMLQSDWAKIGVKVNITTFEWGEYLKRARTGEHQIVMSGWTGDNGDPDNWVGNLFGCNAIGGSNYSRFCYKPFQDLLDQAKKLTDVGERTKLYEKAQEIFFEQTPASIIGTSVVNVPVRKEVSGFKISPLGAFQFTGVSVK</sequence>
<dbReference type="Gene3D" id="3.10.105.10">
    <property type="entry name" value="Dipeptide-binding Protein, Domain 3"/>
    <property type="match status" value="1"/>
</dbReference>
<dbReference type="EMBL" id="JABGBO010000006">
    <property type="protein sequence ID" value="NOL49844.1"/>
    <property type="molecule type" value="Genomic_DNA"/>
</dbReference>
<evidence type="ECO:0000256" key="1">
    <source>
        <dbReference type="ARBA" id="ARBA00005695"/>
    </source>
</evidence>
<feature type="domain" description="Solute-binding protein family 5" evidence="4">
    <location>
        <begin position="73"/>
        <end position="454"/>
    </location>
</feature>
<evidence type="ECO:0000313" key="6">
    <source>
        <dbReference type="Proteomes" id="UP000541421"/>
    </source>
</evidence>
<dbReference type="SUPFAM" id="SSF53850">
    <property type="entry name" value="Periplasmic binding protein-like II"/>
    <property type="match status" value="1"/>
</dbReference>
<dbReference type="GO" id="GO:0042938">
    <property type="term" value="P:dipeptide transport"/>
    <property type="evidence" value="ECO:0007669"/>
    <property type="project" value="TreeGrafter"/>
</dbReference>
<dbReference type="FunFam" id="3.40.190.10:FF:000036">
    <property type="entry name" value="Dipeptide ABC transporter, substrate-binding protein"/>
    <property type="match status" value="1"/>
</dbReference>
<feature type="signal peptide" evidence="3">
    <location>
        <begin position="1"/>
        <end position="26"/>
    </location>
</feature>
<organism evidence="5 6">
    <name type="scientific">Pelistega europaea</name>
    <dbReference type="NCBI Taxonomy" id="106147"/>
    <lineage>
        <taxon>Bacteria</taxon>
        <taxon>Pseudomonadati</taxon>
        <taxon>Pseudomonadota</taxon>
        <taxon>Betaproteobacteria</taxon>
        <taxon>Burkholderiales</taxon>
        <taxon>Alcaligenaceae</taxon>
        <taxon>Pelistega</taxon>
    </lineage>
</organism>
<dbReference type="RefSeq" id="WP_171588816.1">
    <property type="nucleotide sequence ID" value="NZ_JABGBO010000006.1"/>
</dbReference>
<accession>A0A7Y4P6E7</accession>
<dbReference type="PIRSF" id="PIRSF002741">
    <property type="entry name" value="MppA"/>
    <property type="match status" value="1"/>
</dbReference>
<evidence type="ECO:0000256" key="3">
    <source>
        <dbReference type="SAM" id="SignalP"/>
    </source>
</evidence>
<comment type="caution">
    <text evidence="5">The sequence shown here is derived from an EMBL/GenBank/DDBJ whole genome shotgun (WGS) entry which is preliminary data.</text>
</comment>
<evidence type="ECO:0000256" key="2">
    <source>
        <dbReference type="ARBA" id="ARBA00022729"/>
    </source>
</evidence>
<dbReference type="Proteomes" id="UP000541421">
    <property type="component" value="Unassembled WGS sequence"/>
</dbReference>
<comment type="similarity">
    <text evidence="1">Belongs to the bacterial solute-binding protein 5 family.</text>
</comment>
<dbReference type="AlphaFoldDB" id="A0A7Y4P6E7"/>
<dbReference type="GO" id="GO:0030288">
    <property type="term" value="C:outer membrane-bounded periplasmic space"/>
    <property type="evidence" value="ECO:0007669"/>
    <property type="project" value="TreeGrafter"/>
</dbReference>
<dbReference type="GO" id="GO:1904680">
    <property type="term" value="F:peptide transmembrane transporter activity"/>
    <property type="evidence" value="ECO:0007669"/>
    <property type="project" value="TreeGrafter"/>
</dbReference>
<evidence type="ECO:0000313" key="5">
    <source>
        <dbReference type="EMBL" id="NOL49844.1"/>
    </source>
</evidence>
<reference evidence="5 6" key="1">
    <citation type="submission" date="2020-05" db="EMBL/GenBank/DDBJ databases">
        <authorList>
            <person name="Niu N."/>
        </authorList>
    </citation>
    <scope>NUCLEOTIDE SEQUENCE [LARGE SCALE GENOMIC DNA]</scope>
    <source>
        <strain evidence="5 6">LMG10982</strain>
    </source>
</reference>
<dbReference type="CDD" id="cd08493">
    <property type="entry name" value="PBP2_DppA_like"/>
    <property type="match status" value="1"/>
</dbReference>
<dbReference type="GO" id="GO:0043190">
    <property type="term" value="C:ATP-binding cassette (ABC) transporter complex"/>
    <property type="evidence" value="ECO:0007669"/>
    <property type="project" value="InterPro"/>
</dbReference>
<keyword evidence="6" id="KW-1185">Reference proteome</keyword>
<feature type="chain" id="PRO_5031333004" evidence="3">
    <location>
        <begin position="27"/>
        <end position="535"/>
    </location>
</feature>
<name>A0A7Y4P6E7_9BURK</name>
<proteinExistence type="inferred from homology"/>
<dbReference type="PANTHER" id="PTHR30290">
    <property type="entry name" value="PERIPLASMIC BINDING COMPONENT OF ABC TRANSPORTER"/>
    <property type="match status" value="1"/>
</dbReference>
<dbReference type="InterPro" id="IPR030678">
    <property type="entry name" value="Peptide/Ni-bd"/>
</dbReference>
<dbReference type="PANTHER" id="PTHR30290:SF38">
    <property type="entry name" value="D,D-DIPEPTIDE-BINDING PERIPLASMIC PROTEIN DDPA-RELATED"/>
    <property type="match status" value="1"/>
</dbReference>
<dbReference type="Pfam" id="PF00496">
    <property type="entry name" value="SBP_bac_5"/>
    <property type="match status" value="1"/>
</dbReference>
<dbReference type="InterPro" id="IPR000914">
    <property type="entry name" value="SBP_5_dom"/>
</dbReference>
<dbReference type="InterPro" id="IPR023765">
    <property type="entry name" value="SBP_5_CS"/>
</dbReference>
<dbReference type="Gene3D" id="3.40.190.10">
    <property type="entry name" value="Periplasmic binding protein-like II"/>
    <property type="match status" value="1"/>
</dbReference>
<keyword evidence="2 3" id="KW-0732">Signal</keyword>
<gene>
    <name evidence="5" type="ORF">HKX40_06810</name>
</gene>